<dbReference type="Gene3D" id="3.90.950.20">
    <property type="entry name" value="CinA-like"/>
    <property type="match status" value="1"/>
</dbReference>
<organism evidence="2 3">
    <name type="scientific">Leifsonia stereocauli</name>
    <dbReference type="NCBI Taxonomy" id="3134136"/>
    <lineage>
        <taxon>Bacteria</taxon>
        <taxon>Bacillati</taxon>
        <taxon>Actinomycetota</taxon>
        <taxon>Actinomycetes</taxon>
        <taxon>Micrococcales</taxon>
        <taxon>Microbacteriaceae</taxon>
        <taxon>Leifsonia</taxon>
    </lineage>
</organism>
<feature type="domain" description="CinA C-terminal" evidence="1">
    <location>
        <begin position="10"/>
        <end position="161"/>
    </location>
</feature>
<name>A0ABU9W2Q3_9MICO</name>
<dbReference type="Pfam" id="PF02464">
    <property type="entry name" value="CinA"/>
    <property type="match status" value="1"/>
</dbReference>
<evidence type="ECO:0000313" key="2">
    <source>
        <dbReference type="EMBL" id="MEN1946280.1"/>
    </source>
</evidence>
<gene>
    <name evidence="2" type="ORF">WJX64_06980</name>
</gene>
<dbReference type="NCBIfam" id="TIGR00199">
    <property type="entry name" value="PncC_domain"/>
    <property type="match status" value="1"/>
</dbReference>
<dbReference type="Proteomes" id="UP001425155">
    <property type="component" value="Unassembled WGS sequence"/>
</dbReference>
<reference evidence="2 3" key="1">
    <citation type="submission" date="2024-03" db="EMBL/GenBank/DDBJ databases">
        <title>YIM 134122 draft genome.</title>
        <authorList>
            <person name="Zuo S."/>
            <person name="Xiong L."/>
        </authorList>
    </citation>
    <scope>NUCLEOTIDE SEQUENCE [LARGE SCALE GENOMIC DNA]</scope>
    <source>
        <strain evidence="2 3">YIM 134122</strain>
    </source>
</reference>
<dbReference type="RefSeq" id="WP_342112735.1">
    <property type="nucleotide sequence ID" value="NZ_JBCAUN010000001.1"/>
</dbReference>
<comment type="caution">
    <text evidence="2">The sequence shown here is derived from an EMBL/GenBank/DDBJ whole genome shotgun (WGS) entry which is preliminary data.</text>
</comment>
<dbReference type="InterPro" id="IPR036653">
    <property type="entry name" value="CinA-like_C"/>
</dbReference>
<evidence type="ECO:0000259" key="1">
    <source>
        <dbReference type="Pfam" id="PF02464"/>
    </source>
</evidence>
<proteinExistence type="predicted"/>
<dbReference type="SUPFAM" id="SSF142433">
    <property type="entry name" value="CinA-like"/>
    <property type="match status" value="1"/>
</dbReference>
<keyword evidence="3" id="KW-1185">Reference proteome</keyword>
<evidence type="ECO:0000313" key="3">
    <source>
        <dbReference type="Proteomes" id="UP001425155"/>
    </source>
</evidence>
<dbReference type="InterPro" id="IPR008136">
    <property type="entry name" value="CinA_C"/>
</dbReference>
<accession>A0ABU9W2Q3</accession>
<dbReference type="EMBL" id="JBCLVG010000001">
    <property type="protein sequence ID" value="MEN1946280.1"/>
    <property type="molecule type" value="Genomic_DNA"/>
</dbReference>
<protein>
    <submittedName>
        <fullName evidence="2">Nicotinamide-nucleotide amidohydrolase family protein</fullName>
    </submittedName>
</protein>
<sequence>MPEPIVRDATAELIAELTRRGLTIAVAESLTGGLLAAELIRIPGASVVVTGGVVAYNTAIKHSVLGVDADLLSEHGAVHPRVAEQMATGVRTALAVDGREADVGIGTTGAAGPDPQDGQPVGTVFIGISIDERTQVLELALDGGRAAIRAAVVTAAIAAALDLLLDTAE</sequence>